<organism evidence="8 9">
    <name type="scientific">Filobasidium floriforme</name>
    <dbReference type="NCBI Taxonomy" id="5210"/>
    <lineage>
        <taxon>Eukaryota</taxon>
        <taxon>Fungi</taxon>
        <taxon>Dikarya</taxon>
        <taxon>Basidiomycota</taxon>
        <taxon>Agaricomycotina</taxon>
        <taxon>Tremellomycetes</taxon>
        <taxon>Filobasidiales</taxon>
        <taxon>Filobasidiaceae</taxon>
        <taxon>Filobasidium</taxon>
    </lineage>
</organism>
<evidence type="ECO:0000256" key="6">
    <source>
        <dbReference type="SAM" id="MobiDB-lite"/>
    </source>
</evidence>
<feature type="compositionally biased region" description="Low complexity" evidence="6">
    <location>
        <begin position="1"/>
        <end position="11"/>
    </location>
</feature>
<dbReference type="PROSITE" id="PS50048">
    <property type="entry name" value="ZN2_CY6_FUNGAL_2"/>
    <property type="match status" value="1"/>
</dbReference>
<feature type="compositionally biased region" description="Polar residues" evidence="6">
    <location>
        <begin position="772"/>
        <end position="783"/>
    </location>
</feature>
<dbReference type="SUPFAM" id="SSF57701">
    <property type="entry name" value="Zn2/Cys6 DNA-binding domain"/>
    <property type="match status" value="1"/>
</dbReference>
<evidence type="ECO:0000313" key="9">
    <source>
        <dbReference type="Proteomes" id="UP000812966"/>
    </source>
</evidence>
<keyword evidence="9" id="KW-1185">Reference proteome</keyword>
<dbReference type="Pfam" id="PF00172">
    <property type="entry name" value="Zn_clus"/>
    <property type="match status" value="1"/>
</dbReference>
<name>A0A8K0JR12_9TREE</name>
<dbReference type="InterPro" id="IPR007219">
    <property type="entry name" value="XnlR_reg_dom"/>
</dbReference>
<evidence type="ECO:0000313" key="8">
    <source>
        <dbReference type="EMBL" id="KAG7571356.1"/>
    </source>
</evidence>
<dbReference type="GO" id="GO:0000981">
    <property type="term" value="F:DNA-binding transcription factor activity, RNA polymerase II-specific"/>
    <property type="evidence" value="ECO:0007669"/>
    <property type="project" value="InterPro"/>
</dbReference>
<dbReference type="Gene3D" id="4.10.240.10">
    <property type="entry name" value="Zn(2)-C6 fungal-type DNA-binding domain"/>
    <property type="match status" value="1"/>
</dbReference>
<dbReference type="PROSITE" id="PS00463">
    <property type="entry name" value="ZN2_CY6_FUNGAL_1"/>
    <property type="match status" value="1"/>
</dbReference>
<evidence type="ECO:0000256" key="2">
    <source>
        <dbReference type="ARBA" id="ARBA00022723"/>
    </source>
</evidence>
<feature type="region of interest" description="Disordered" evidence="6">
    <location>
        <begin position="73"/>
        <end position="119"/>
    </location>
</feature>
<dbReference type="CDD" id="cd00067">
    <property type="entry name" value="GAL4"/>
    <property type="match status" value="1"/>
</dbReference>
<evidence type="ECO:0000256" key="5">
    <source>
        <dbReference type="ARBA" id="ARBA00023242"/>
    </source>
</evidence>
<comment type="caution">
    <text evidence="8">The sequence shown here is derived from an EMBL/GenBank/DDBJ whole genome shotgun (WGS) entry which is preliminary data.</text>
</comment>
<dbReference type="PANTHER" id="PTHR47338:SF5">
    <property type="entry name" value="ZN(II)2CYS6 TRANSCRIPTION FACTOR (EUROFUNG)"/>
    <property type="match status" value="1"/>
</dbReference>
<feature type="compositionally biased region" description="Basic and acidic residues" evidence="6">
    <location>
        <begin position="625"/>
        <end position="637"/>
    </location>
</feature>
<dbReference type="InterPro" id="IPR001138">
    <property type="entry name" value="Zn2Cys6_DnaBD"/>
</dbReference>
<dbReference type="InterPro" id="IPR050815">
    <property type="entry name" value="TF_fung"/>
</dbReference>
<evidence type="ECO:0000256" key="3">
    <source>
        <dbReference type="ARBA" id="ARBA00023015"/>
    </source>
</evidence>
<evidence type="ECO:0000259" key="7">
    <source>
        <dbReference type="PROSITE" id="PS50048"/>
    </source>
</evidence>
<feature type="domain" description="Zn(2)-C6 fungal-type" evidence="7">
    <location>
        <begin position="37"/>
        <end position="66"/>
    </location>
</feature>
<sequence length="797" mass="88278">MSRDSQSSFSSRTGNSPNPFHLELTTKGRKRKRLAKACSACHKNKRRCDGFAPCSNCEFSSRVCSYLNAAGEAIPPPRTRDAMQVDKSESPDDKKPTDDDTNRPDMADPSLAPHGSAQAPRRSIDLTWAVERESQREWYLSVVERIDADDILVEEMCHQFFARVHPYQLMFHQPTFAYRRYLDRVPSALLHIIYAFAVRFMHHSIFVPPSISESNAHFPAHARGEVLASRAKQEANAWLRASGIAKGDDLMEGINKRRNDPAYKLTWTDTEMIQAICLIGLYEQSMGRPHKSVQYLDIAIELARPRNGEPNNLAIEDEVVSDEQRTATLVECRSRTLWMLYLADVSASADGRARRLTDAELTSTPLPGSESLWHRSGGYTATKPKAMFGADVPLDKYDVGEFGHVVRILSVFSRIMELSNRCSSGKLPHVSPDDLSYSLRNWACSLPPHLRFDEVNFVGSLNKLASPVAWMSATGFCFALSHSLAESSQFYLQSIAAQSGDVDAGMTARRQSQAVDNLAVILDTIGDIGRHSPQMFFPLHIVSNWITHTASSLAPGASPSAAHQQTEMRLKQWYGDLFAIWGTQRRPIPPRPVAPEVPAYSSASRSGRTQLPPLSHTGRPAVSEPADRRMRPQERSPLDGSRSEIMLPPARPIATSGRSEPERLPNITPRKLFDLLDEPAQSPRSDRPSGLSPRSAVSGAGTGRPRSPAHESRRASSNMSPILSGRYDEETDSDPERKRRRIETGNVSSGQTERRSEGDDDREDRAMRAEQSLRQGSQGSNGMSGLAVLTAAAAASR</sequence>
<keyword evidence="2" id="KW-0479">Metal-binding</keyword>
<feature type="region of interest" description="Disordered" evidence="6">
    <location>
        <begin position="678"/>
        <end position="785"/>
    </location>
</feature>
<dbReference type="GO" id="GO:0006351">
    <property type="term" value="P:DNA-templated transcription"/>
    <property type="evidence" value="ECO:0007669"/>
    <property type="project" value="InterPro"/>
</dbReference>
<dbReference type="EMBL" id="JABELV010000008">
    <property type="protein sequence ID" value="KAG7571356.1"/>
    <property type="molecule type" value="Genomic_DNA"/>
</dbReference>
<dbReference type="Pfam" id="PF04082">
    <property type="entry name" value="Fungal_trans"/>
    <property type="match status" value="1"/>
</dbReference>
<feature type="compositionally biased region" description="Basic and acidic residues" evidence="6">
    <location>
        <begin position="752"/>
        <end position="768"/>
    </location>
</feature>
<proteinExistence type="predicted"/>
<protein>
    <recommendedName>
        <fullName evidence="7">Zn(2)-C6 fungal-type domain-containing protein</fullName>
    </recommendedName>
</protein>
<dbReference type="GO" id="GO:0008270">
    <property type="term" value="F:zinc ion binding"/>
    <property type="evidence" value="ECO:0007669"/>
    <property type="project" value="InterPro"/>
</dbReference>
<feature type="region of interest" description="Disordered" evidence="6">
    <location>
        <begin position="1"/>
        <end position="31"/>
    </location>
</feature>
<dbReference type="GO" id="GO:0005634">
    <property type="term" value="C:nucleus"/>
    <property type="evidence" value="ECO:0007669"/>
    <property type="project" value="UniProtKB-SubCell"/>
</dbReference>
<dbReference type="CDD" id="cd12148">
    <property type="entry name" value="fungal_TF_MHR"/>
    <property type="match status" value="1"/>
</dbReference>
<gene>
    <name evidence="8" type="ORF">FFLO_00708</name>
</gene>
<dbReference type="SMART" id="SM00066">
    <property type="entry name" value="GAL4"/>
    <property type="match status" value="1"/>
</dbReference>
<comment type="subcellular location">
    <subcellularLocation>
        <location evidence="1">Nucleus</location>
    </subcellularLocation>
</comment>
<evidence type="ECO:0000256" key="1">
    <source>
        <dbReference type="ARBA" id="ARBA00004123"/>
    </source>
</evidence>
<keyword evidence="3" id="KW-0805">Transcription regulation</keyword>
<dbReference type="PANTHER" id="PTHR47338">
    <property type="entry name" value="ZN(II)2CYS6 TRANSCRIPTION FACTOR (EUROFUNG)-RELATED"/>
    <property type="match status" value="1"/>
</dbReference>
<evidence type="ECO:0000256" key="4">
    <source>
        <dbReference type="ARBA" id="ARBA00023163"/>
    </source>
</evidence>
<accession>A0A8K0JR12</accession>
<dbReference type="GO" id="GO:0003677">
    <property type="term" value="F:DNA binding"/>
    <property type="evidence" value="ECO:0007669"/>
    <property type="project" value="InterPro"/>
</dbReference>
<feature type="compositionally biased region" description="Basic and acidic residues" evidence="6">
    <location>
        <begin position="78"/>
        <end position="106"/>
    </location>
</feature>
<reference evidence="8" key="1">
    <citation type="submission" date="2020-04" db="EMBL/GenBank/DDBJ databases">
        <title>Analysis of mating type loci in Filobasidium floriforme.</title>
        <authorList>
            <person name="Nowrousian M."/>
        </authorList>
    </citation>
    <scope>NUCLEOTIDE SEQUENCE</scope>
    <source>
        <strain evidence="8">CBS 6242</strain>
    </source>
</reference>
<dbReference type="Proteomes" id="UP000812966">
    <property type="component" value="Unassembled WGS sequence"/>
</dbReference>
<keyword evidence="5" id="KW-0539">Nucleus</keyword>
<feature type="region of interest" description="Disordered" evidence="6">
    <location>
        <begin position="588"/>
        <end position="666"/>
    </location>
</feature>
<keyword evidence="4" id="KW-0804">Transcription</keyword>
<dbReference type="InterPro" id="IPR036864">
    <property type="entry name" value="Zn2-C6_fun-type_DNA-bd_sf"/>
</dbReference>
<dbReference type="AlphaFoldDB" id="A0A8K0JR12"/>